<dbReference type="AlphaFoldDB" id="A0A0P5H3A4"/>
<keyword evidence="2" id="KW-0812">Transmembrane</keyword>
<dbReference type="PROSITE" id="PS50195">
    <property type="entry name" value="PX"/>
    <property type="match status" value="1"/>
</dbReference>
<name>A0A0P5H3A4_9CRUS</name>
<dbReference type="GO" id="GO:0035091">
    <property type="term" value="F:phosphatidylinositol binding"/>
    <property type="evidence" value="ECO:0007669"/>
    <property type="project" value="InterPro"/>
</dbReference>
<dbReference type="EMBL" id="GDIQ01044107">
    <property type="protein sequence ID" value="JAN50630.1"/>
    <property type="molecule type" value="Transcribed_RNA"/>
</dbReference>
<evidence type="ECO:0000313" key="4">
    <source>
        <dbReference type="EMBL" id="JAN50630.1"/>
    </source>
</evidence>
<proteinExistence type="predicted"/>
<dbReference type="Gene3D" id="3.30.1520.10">
    <property type="entry name" value="Phox-like domain"/>
    <property type="match status" value="1"/>
</dbReference>
<dbReference type="Pfam" id="PF02194">
    <property type="entry name" value="PXA"/>
    <property type="match status" value="1"/>
</dbReference>
<feature type="compositionally biased region" description="Polar residues" evidence="1">
    <location>
        <begin position="296"/>
        <end position="313"/>
    </location>
</feature>
<organism evidence="4">
    <name type="scientific">Daphnia magna</name>
    <dbReference type="NCBI Taxonomy" id="35525"/>
    <lineage>
        <taxon>Eukaryota</taxon>
        <taxon>Metazoa</taxon>
        <taxon>Ecdysozoa</taxon>
        <taxon>Arthropoda</taxon>
        <taxon>Crustacea</taxon>
        <taxon>Branchiopoda</taxon>
        <taxon>Diplostraca</taxon>
        <taxon>Cladocera</taxon>
        <taxon>Anomopoda</taxon>
        <taxon>Daphniidae</taxon>
        <taxon>Daphnia</taxon>
    </lineage>
</organism>
<dbReference type="InterPro" id="IPR001683">
    <property type="entry name" value="PX_dom"/>
</dbReference>
<accession>A0A0P5H3A4</accession>
<evidence type="ECO:0000256" key="1">
    <source>
        <dbReference type="SAM" id="MobiDB-lite"/>
    </source>
</evidence>
<sequence length="971" mass="108906">MIDMYVLPKSIARFNTFPVFLQVGCIAFLWVFLFFTVDAWFSPFYFGGYQLISYMFIVLVLSSWLAHQAIYRLVNSSNLWVCSKPCTKNFAFHSCRDLSIKDICDYELSSLAKNAAECVINRWCDISVNNEEFVKEIHSQIEDIFFSLSEKLSKIKVEYFVKNLIMIVHNHLRSYKKTMNCSSSLSAYHSKFSFNHPVSRGEISLEMYLGSLSHVIMKEFIPGSIQDCSAVFDLSCAAFCSQVLVKFIEQLSQPVLVLQAIIQFLESVDNGTSEDFTDGTKSFGIAEDTLRNTPDIQESNVGIQDPLSGSSPKMQEKEEQKEPIDNTEMTFPTPRKSSPVLSGSYLLCNSLALSSHPTANSSSWIKSGLSNSLSTATAPLLSSQCSKLNVDTEKEPVKMCKPNSLPLIGIAGDNTSSLDPEPIGAFSIDTDVSPVYEDVEDFATAIAKLRSLLEQRVSTNGVDVPSGKRDVFSPINDTSSGTETDNNFEELTEAYELPKDTQIFFNVKIPKTEMCTLPVEGQHSFYCIFYDGIYTAVSASVSGNVDEKNTRVVLKCRTVRRRFRQFMELHAQLEASEDPSISQAIRSIRGPSKWLNLPFSRLDQNTVAHRQIFLERYMQQLCTSPAIGMSAELRNFLDYELHLNEINVTPSSATLQRVPFFAKTVSDVLQSIKTALPLPIPLFDNDQNRRMQLLPLPLPLPPISTPTAPLEPIDRENKSCHSTSSADEIDGRTVPIPCRVTYASDESKLEMLLNNWNHMDCRVESAYEAFESHLWRSELSIHVSHDSAVPDAKTPPHVKAMNTTCEPTKDGWDRFDEQLPLSSSVMNLLIECLDLRETWLTKAPVPLALKIVVGKQVENCIEESLLQFSNPKLLADNLSSLRHKFDVNDLDATLTEDKDVNELVKEVVLLLSKQIPRLFVKIVGEDLCTDVLKTTISCLTDPLLNCDLALTLLDFIFLQICSTPSSVDRLI</sequence>
<evidence type="ECO:0000259" key="3">
    <source>
        <dbReference type="PROSITE" id="PS50195"/>
    </source>
</evidence>
<protein>
    <submittedName>
        <fullName evidence="4">Sorting nexin-19</fullName>
    </submittedName>
</protein>
<dbReference type="InterPro" id="IPR036871">
    <property type="entry name" value="PX_dom_sf"/>
</dbReference>
<keyword evidence="2" id="KW-0472">Membrane</keyword>
<evidence type="ECO:0000256" key="2">
    <source>
        <dbReference type="SAM" id="Phobius"/>
    </source>
</evidence>
<dbReference type="GO" id="GO:0005769">
    <property type="term" value="C:early endosome"/>
    <property type="evidence" value="ECO:0007669"/>
    <property type="project" value="TreeGrafter"/>
</dbReference>
<feature type="region of interest" description="Disordered" evidence="1">
    <location>
        <begin position="296"/>
        <end position="335"/>
    </location>
</feature>
<feature type="domain" description="PX" evidence="3">
    <location>
        <begin position="483"/>
        <end position="644"/>
    </location>
</feature>
<dbReference type="PANTHER" id="PTHR22775:SF3">
    <property type="entry name" value="SORTING NEXIN-13"/>
    <property type="match status" value="1"/>
</dbReference>
<feature type="compositionally biased region" description="Basic and acidic residues" evidence="1">
    <location>
        <begin position="314"/>
        <end position="324"/>
    </location>
</feature>
<dbReference type="SUPFAM" id="SSF64268">
    <property type="entry name" value="PX domain"/>
    <property type="match status" value="1"/>
</dbReference>
<reference evidence="4" key="1">
    <citation type="submission" date="2015-10" db="EMBL/GenBank/DDBJ databases">
        <title>EvidentialGene: Evidence-directed Construction of Complete mRNA Transcriptomes without Genomes.</title>
        <authorList>
            <person name="Gilbert D.G."/>
        </authorList>
    </citation>
    <scope>NUCLEOTIDE SEQUENCE</scope>
</reference>
<feature type="transmembrane region" description="Helical" evidence="2">
    <location>
        <begin position="48"/>
        <end position="66"/>
    </location>
</feature>
<dbReference type="Pfam" id="PF00787">
    <property type="entry name" value="PX"/>
    <property type="match status" value="1"/>
</dbReference>
<dbReference type="InterPro" id="IPR003114">
    <property type="entry name" value="Phox_assoc"/>
</dbReference>
<dbReference type="OrthoDB" id="5582218at2759"/>
<keyword evidence="2" id="KW-1133">Transmembrane helix</keyword>
<dbReference type="EMBL" id="GDIQ01038801">
    <property type="protein sequence ID" value="JAN55936.1"/>
    <property type="molecule type" value="Transcribed_RNA"/>
</dbReference>
<feature type="transmembrane region" description="Helical" evidence="2">
    <location>
        <begin position="20"/>
        <end position="41"/>
    </location>
</feature>
<dbReference type="PANTHER" id="PTHR22775">
    <property type="entry name" value="SORTING NEXIN"/>
    <property type="match status" value="1"/>
</dbReference>